<keyword evidence="3" id="KW-1185">Reference proteome</keyword>
<accession>A0ABU8C1H6</accession>
<keyword evidence="1" id="KW-0732">Signal</keyword>
<gene>
    <name evidence="2" type="ORF">MN202_00780</name>
</gene>
<evidence type="ECO:0000256" key="1">
    <source>
        <dbReference type="SAM" id="SignalP"/>
    </source>
</evidence>
<name>A0ABU8C1H6_9GAMM</name>
<reference evidence="2 3" key="1">
    <citation type="journal article" date="2023" name="Ecotoxicol. Environ. Saf.">
        <title>Mercury remediation potential of mercury-resistant strain Rheinheimera metallidurans sp. nov. isolated from a municipal waste dumping site.</title>
        <authorList>
            <person name="Yadav V."/>
            <person name="Manjhi A."/>
            <person name="Vadakedath N."/>
        </authorList>
    </citation>
    <scope>NUCLEOTIDE SEQUENCE [LARGE SCALE GENOMIC DNA]</scope>
    <source>
        <strain evidence="2 3">E-49</strain>
    </source>
</reference>
<dbReference type="EMBL" id="JALAAR010000001">
    <property type="protein sequence ID" value="MEH8015753.1"/>
    <property type="molecule type" value="Genomic_DNA"/>
</dbReference>
<comment type="caution">
    <text evidence="2">The sequence shown here is derived from an EMBL/GenBank/DDBJ whole genome shotgun (WGS) entry which is preliminary data.</text>
</comment>
<organism evidence="2 3">
    <name type="scientific">Rheinheimera muenzenbergensis</name>
    <dbReference type="NCBI Taxonomy" id="1193628"/>
    <lineage>
        <taxon>Bacteria</taxon>
        <taxon>Pseudomonadati</taxon>
        <taxon>Pseudomonadota</taxon>
        <taxon>Gammaproteobacteria</taxon>
        <taxon>Chromatiales</taxon>
        <taxon>Chromatiaceae</taxon>
        <taxon>Rheinheimera</taxon>
    </lineage>
</organism>
<evidence type="ECO:0000313" key="3">
    <source>
        <dbReference type="Proteomes" id="UP001375382"/>
    </source>
</evidence>
<feature type="signal peptide" evidence="1">
    <location>
        <begin position="1"/>
        <end position="20"/>
    </location>
</feature>
<proteinExistence type="predicted"/>
<protein>
    <recommendedName>
        <fullName evidence="4">MetA-pathway of phenol degradation</fullName>
    </recommendedName>
</protein>
<evidence type="ECO:0000313" key="2">
    <source>
        <dbReference type="EMBL" id="MEH8015753.1"/>
    </source>
</evidence>
<sequence length="323" mass="35708">MKIIFSSFLLLVICAAPAMSQDSGDLKPTDKKTNENFQAQPFKVEINMIDLENGDSVIGADFSFRKVIKSIPGANSPEKLRGSNYALDFLLKGTATLNAEENPRNFIETKLSGFYSSFRTKYYNAAIVNDEDDPCASSDQNDFPNCTADAIRQTQINKVGGTVFNYLAGVNLGYESDQKFEAKNSVIGLNAVFHLKKIDNSFWAKNEIVTTVMLALDDISPNADTPRAQAGDDSNFQRASGELAISFSLANLVGKPYKFTYSYRYFEELSPSEIVQNANLDTNHLITYSILSPTGIVFSYSSGKLPFDVSSDNTVELGYQFEF</sequence>
<dbReference type="Proteomes" id="UP001375382">
    <property type="component" value="Unassembled WGS sequence"/>
</dbReference>
<dbReference type="RefSeq" id="WP_335734173.1">
    <property type="nucleotide sequence ID" value="NZ_JALAAR010000001.1"/>
</dbReference>
<feature type="chain" id="PRO_5046748412" description="MetA-pathway of phenol degradation" evidence="1">
    <location>
        <begin position="21"/>
        <end position="323"/>
    </location>
</feature>
<evidence type="ECO:0008006" key="4">
    <source>
        <dbReference type="Google" id="ProtNLM"/>
    </source>
</evidence>